<evidence type="ECO:0000313" key="4">
    <source>
        <dbReference type="EMBL" id="KAK3371616.1"/>
    </source>
</evidence>
<dbReference type="InterPro" id="IPR013087">
    <property type="entry name" value="Znf_C2H2_type"/>
</dbReference>
<evidence type="ECO:0000259" key="3">
    <source>
        <dbReference type="PROSITE" id="PS50157"/>
    </source>
</evidence>
<gene>
    <name evidence="4" type="ORF">B0T24DRAFT_506982</name>
</gene>
<dbReference type="GO" id="GO:0008270">
    <property type="term" value="F:zinc ion binding"/>
    <property type="evidence" value="ECO:0007669"/>
    <property type="project" value="UniProtKB-KW"/>
</dbReference>
<dbReference type="SUPFAM" id="SSF57667">
    <property type="entry name" value="beta-beta-alpha zinc fingers"/>
    <property type="match status" value="1"/>
</dbReference>
<keyword evidence="5" id="KW-1185">Reference proteome</keyword>
<keyword evidence="1" id="KW-0862">Zinc</keyword>
<dbReference type="PANTHER" id="PTHR36167">
    <property type="entry name" value="C2H2 FINGER DOMAIN TRANSCRIPTION FACTOR (EUROFUNG)-RELATED"/>
    <property type="match status" value="1"/>
</dbReference>
<dbReference type="InterPro" id="IPR036236">
    <property type="entry name" value="Znf_C2H2_sf"/>
</dbReference>
<feature type="region of interest" description="Disordered" evidence="2">
    <location>
        <begin position="36"/>
        <end position="71"/>
    </location>
</feature>
<dbReference type="PROSITE" id="PS00028">
    <property type="entry name" value="ZINC_FINGER_C2H2_1"/>
    <property type="match status" value="1"/>
</dbReference>
<evidence type="ECO:0000256" key="1">
    <source>
        <dbReference type="PROSITE-ProRule" id="PRU00042"/>
    </source>
</evidence>
<dbReference type="EMBL" id="JAULSN010000005">
    <property type="protein sequence ID" value="KAK3371616.1"/>
    <property type="molecule type" value="Genomic_DNA"/>
</dbReference>
<sequence length="71" mass="8685">RRKYEEIERQYACRWNGCEKAYGTLSHLNVHVINKNHGKRREPKEFEETRKILQARKQQEEGTRKADEERQ</sequence>
<feature type="non-terminal residue" evidence="4">
    <location>
        <position position="1"/>
    </location>
</feature>
<dbReference type="InterPro" id="IPR039327">
    <property type="entry name" value="CON7-like"/>
</dbReference>
<proteinExistence type="predicted"/>
<feature type="compositionally biased region" description="Basic and acidic residues" evidence="2">
    <location>
        <begin position="42"/>
        <end position="71"/>
    </location>
</feature>
<dbReference type="Proteomes" id="UP001287356">
    <property type="component" value="Unassembled WGS sequence"/>
</dbReference>
<organism evidence="4 5">
    <name type="scientific">Lasiosphaeria ovina</name>
    <dbReference type="NCBI Taxonomy" id="92902"/>
    <lineage>
        <taxon>Eukaryota</taxon>
        <taxon>Fungi</taxon>
        <taxon>Dikarya</taxon>
        <taxon>Ascomycota</taxon>
        <taxon>Pezizomycotina</taxon>
        <taxon>Sordariomycetes</taxon>
        <taxon>Sordariomycetidae</taxon>
        <taxon>Sordariales</taxon>
        <taxon>Lasiosphaeriaceae</taxon>
        <taxon>Lasiosphaeria</taxon>
    </lineage>
</organism>
<dbReference type="PANTHER" id="PTHR36167:SF3">
    <property type="entry name" value="C2H2 FINGER DOMAIN TRANSCRIPTION FACTOR (EUROFUNG)-RELATED"/>
    <property type="match status" value="1"/>
</dbReference>
<dbReference type="GO" id="GO:0006355">
    <property type="term" value="P:regulation of DNA-templated transcription"/>
    <property type="evidence" value="ECO:0007669"/>
    <property type="project" value="InterPro"/>
</dbReference>
<evidence type="ECO:0000313" key="5">
    <source>
        <dbReference type="Proteomes" id="UP001287356"/>
    </source>
</evidence>
<reference evidence="4" key="2">
    <citation type="submission" date="2023-06" db="EMBL/GenBank/DDBJ databases">
        <authorList>
            <consortium name="Lawrence Berkeley National Laboratory"/>
            <person name="Haridas S."/>
            <person name="Hensen N."/>
            <person name="Bonometti L."/>
            <person name="Westerberg I."/>
            <person name="Brannstrom I.O."/>
            <person name="Guillou S."/>
            <person name="Cros-Aarteil S."/>
            <person name="Calhoun S."/>
            <person name="Kuo A."/>
            <person name="Mondo S."/>
            <person name="Pangilinan J."/>
            <person name="Riley R."/>
            <person name="Labutti K."/>
            <person name="Andreopoulos B."/>
            <person name="Lipzen A."/>
            <person name="Chen C."/>
            <person name="Yanf M."/>
            <person name="Daum C."/>
            <person name="Ng V."/>
            <person name="Clum A."/>
            <person name="Steindorff A."/>
            <person name="Ohm R."/>
            <person name="Martin F."/>
            <person name="Silar P."/>
            <person name="Natvig D."/>
            <person name="Lalanne C."/>
            <person name="Gautier V."/>
            <person name="Ament-Velasquez S.L."/>
            <person name="Kruys A."/>
            <person name="Hutchinson M.I."/>
            <person name="Powell A.J."/>
            <person name="Barry K."/>
            <person name="Miller A.N."/>
            <person name="Grigoriev I.V."/>
            <person name="Debuchy R."/>
            <person name="Gladieux P."/>
            <person name="Thoren M.H."/>
            <person name="Johannesson H."/>
        </authorList>
    </citation>
    <scope>NUCLEOTIDE SEQUENCE</scope>
    <source>
        <strain evidence="4">CBS 958.72</strain>
    </source>
</reference>
<keyword evidence="1" id="KW-0863">Zinc-finger</keyword>
<dbReference type="AlphaFoldDB" id="A0AAE0K7Q7"/>
<reference evidence="4" key="1">
    <citation type="journal article" date="2023" name="Mol. Phylogenet. Evol.">
        <title>Genome-scale phylogeny and comparative genomics of the fungal order Sordariales.</title>
        <authorList>
            <person name="Hensen N."/>
            <person name="Bonometti L."/>
            <person name="Westerberg I."/>
            <person name="Brannstrom I.O."/>
            <person name="Guillou S."/>
            <person name="Cros-Aarteil S."/>
            <person name="Calhoun S."/>
            <person name="Haridas S."/>
            <person name="Kuo A."/>
            <person name="Mondo S."/>
            <person name="Pangilinan J."/>
            <person name="Riley R."/>
            <person name="LaButti K."/>
            <person name="Andreopoulos B."/>
            <person name="Lipzen A."/>
            <person name="Chen C."/>
            <person name="Yan M."/>
            <person name="Daum C."/>
            <person name="Ng V."/>
            <person name="Clum A."/>
            <person name="Steindorff A."/>
            <person name="Ohm R.A."/>
            <person name="Martin F."/>
            <person name="Silar P."/>
            <person name="Natvig D.O."/>
            <person name="Lalanne C."/>
            <person name="Gautier V."/>
            <person name="Ament-Velasquez S.L."/>
            <person name="Kruys A."/>
            <person name="Hutchinson M.I."/>
            <person name="Powell A.J."/>
            <person name="Barry K."/>
            <person name="Miller A.N."/>
            <person name="Grigoriev I.V."/>
            <person name="Debuchy R."/>
            <person name="Gladieux P."/>
            <person name="Hiltunen Thoren M."/>
            <person name="Johannesson H."/>
        </authorList>
    </citation>
    <scope>NUCLEOTIDE SEQUENCE</scope>
    <source>
        <strain evidence="4">CBS 958.72</strain>
    </source>
</reference>
<feature type="domain" description="C2H2-type" evidence="3">
    <location>
        <begin position="11"/>
        <end position="42"/>
    </location>
</feature>
<comment type="caution">
    <text evidence="4">The sequence shown here is derived from an EMBL/GenBank/DDBJ whole genome shotgun (WGS) entry which is preliminary data.</text>
</comment>
<dbReference type="Gene3D" id="3.30.160.60">
    <property type="entry name" value="Classic Zinc Finger"/>
    <property type="match status" value="1"/>
</dbReference>
<dbReference type="PROSITE" id="PS50157">
    <property type="entry name" value="ZINC_FINGER_C2H2_2"/>
    <property type="match status" value="1"/>
</dbReference>
<evidence type="ECO:0000256" key="2">
    <source>
        <dbReference type="SAM" id="MobiDB-lite"/>
    </source>
</evidence>
<name>A0AAE0K7Q7_9PEZI</name>
<keyword evidence="1" id="KW-0479">Metal-binding</keyword>
<protein>
    <recommendedName>
        <fullName evidence="3">C2H2-type domain-containing protein</fullName>
    </recommendedName>
</protein>
<feature type="non-terminal residue" evidence="4">
    <location>
        <position position="71"/>
    </location>
</feature>
<accession>A0AAE0K7Q7</accession>